<dbReference type="Proteomes" id="UP001482620">
    <property type="component" value="Unassembled WGS sequence"/>
</dbReference>
<feature type="compositionally biased region" description="Polar residues" evidence="1">
    <location>
        <begin position="495"/>
        <end position="507"/>
    </location>
</feature>
<name>A0ABV0TLK5_9TELE</name>
<gene>
    <name evidence="2" type="ORF">ILYODFUR_018378</name>
</gene>
<feature type="compositionally biased region" description="Polar residues" evidence="1">
    <location>
        <begin position="204"/>
        <end position="216"/>
    </location>
</feature>
<feature type="compositionally biased region" description="Low complexity" evidence="1">
    <location>
        <begin position="296"/>
        <end position="309"/>
    </location>
</feature>
<dbReference type="PANTHER" id="PTHR13803:SF4">
    <property type="entry name" value="SECRETORY 24CD, ISOFORM C"/>
    <property type="match status" value="1"/>
</dbReference>
<feature type="compositionally biased region" description="Pro residues" evidence="1">
    <location>
        <begin position="190"/>
        <end position="201"/>
    </location>
</feature>
<reference evidence="2 3" key="1">
    <citation type="submission" date="2021-06" db="EMBL/GenBank/DDBJ databases">
        <authorList>
            <person name="Palmer J.M."/>
        </authorList>
    </citation>
    <scope>NUCLEOTIDE SEQUENCE [LARGE SCALE GENOMIC DNA]</scope>
    <source>
        <strain evidence="3">if_2019</strain>
        <tissue evidence="2">Muscle</tissue>
    </source>
</reference>
<feature type="compositionally biased region" description="Low complexity" evidence="1">
    <location>
        <begin position="356"/>
        <end position="373"/>
    </location>
</feature>
<feature type="compositionally biased region" description="Basic and acidic residues" evidence="1">
    <location>
        <begin position="482"/>
        <end position="494"/>
    </location>
</feature>
<accession>A0ABV0TLK5</accession>
<comment type="caution">
    <text evidence="2">The sequence shown here is derived from an EMBL/GenBank/DDBJ whole genome shotgun (WGS) entry which is preliminary data.</text>
</comment>
<evidence type="ECO:0000256" key="1">
    <source>
        <dbReference type="SAM" id="MobiDB-lite"/>
    </source>
</evidence>
<feature type="compositionally biased region" description="Pro residues" evidence="1">
    <location>
        <begin position="313"/>
        <end position="335"/>
    </location>
</feature>
<feature type="compositionally biased region" description="Low complexity" evidence="1">
    <location>
        <begin position="275"/>
        <end position="287"/>
    </location>
</feature>
<sequence>MFLVYCTFATCRGFCCSTPPCSLNPHGAPPERQTTISSATISAAKPPMEPSKKTINQRSNQENHGDSGGARNIHKGGGISMGFLVCLEQRIALLFTPLPRFRDDLRMNVNQHTPMASPYGQPQPGYGQPSYAPLDAGYPAPYAPYNGPASAYQPGVPPQGYSPFTSFPSKAVAANPVSDLSSPLDLGPTRGPPTSAPPPASAPQHYNQYTHSQGDVQNGPPPMTQAPLRPAAAQPYNQGHMNMTGPLGSYPQHYGPPPLMQQVTNQMTGMQITSGPPTAAGPGYAPPHSSQPPINTAYTAATQSSYTQSNHQPPGPQGPPGPPGPPGPMSQPPAQPGMQTGYPPQQNGAFGQVRTPQPGYAGPYPGQPNYGAPAPAPAPAPAAQKRLDPDTIPSPIQVIEDDKAKTTEPFTTGVRGQAPPLVTTTFQVKDQGNASPRFVRCTAYNMPCTSDMAKQSQVPLAAVIKPLATLPPDEVRLASLLKPDDQRSKSDSRLGQKSTTNGMRTKN</sequence>
<dbReference type="InterPro" id="IPR050550">
    <property type="entry name" value="SEC23_SEC24_subfamily"/>
</dbReference>
<keyword evidence="3" id="KW-1185">Reference proteome</keyword>
<dbReference type="PANTHER" id="PTHR13803">
    <property type="entry name" value="SEC24-RELATED PROTEIN"/>
    <property type="match status" value="1"/>
</dbReference>
<proteinExistence type="predicted"/>
<feature type="region of interest" description="Disordered" evidence="1">
    <location>
        <begin position="175"/>
        <end position="396"/>
    </location>
</feature>
<organism evidence="2 3">
    <name type="scientific">Ilyodon furcidens</name>
    <name type="common">goldbreast splitfin</name>
    <dbReference type="NCBI Taxonomy" id="33524"/>
    <lineage>
        <taxon>Eukaryota</taxon>
        <taxon>Metazoa</taxon>
        <taxon>Chordata</taxon>
        <taxon>Craniata</taxon>
        <taxon>Vertebrata</taxon>
        <taxon>Euteleostomi</taxon>
        <taxon>Actinopterygii</taxon>
        <taxon>Neopterygii</taxon>
        <taxon>Teleostei</taxon>
        <taxon>Neoteleostei</taxon>
        <taxon>Acanthomorphata</taxon>
        <taxon>Ovalentaria</taxon>
        <taxon>Atherinomorphae</taxon>
        <taxon>Cyprinodontiformes</taxon>
        <taxon>Goodeidae</taxon>
        <taxon>Ilyodon</taxon>
    </lineage>
</organism>
<dbReference type="Gene3D" id="2.60.40.1670">
    <property type="entry name" value="beta-sandwich domain of Sec23/24"/>
    <property type="match status" value="1"/>
</dbReference>
<evidence type="ECO:0000313" key="3">
    <source>
        <dbReference type="Proteomes" id="UP001482620"/>
    </source>
</evidence>
<feature type="compositionally biased region" description="Polar residues" evidence="1">
    <location>
        <begin position="261"/>
        <end position="274"/>
    </location>
</feature>
<dbReference type="EMBL" id="JAHRIQ010036537">
    <property type="protein sequence ID" value="MEQ2233097.1"/>
    <property type="molecule type" value="Genomic_DNA"/>
</dbReference>
<protein>
    <submittedName>
        <fullName evidence="2">Uncharacterized protein</fullName>
    </submittedName>
</protein>
<feature type="region of interest" description="Disordered" evidence="1">
    <location>
        <begin position="478"/>
        <end position="507"/>
    </location>
</feature>
<feature type="compositionally biased region" description="Polar residues" evidence="1">
    <location>
        <begin position="53"/>
        <end position="62"/>
    </location>
</feature>
<evidence type="ECO:0000313" key="2">
    <source>
        <dbReference type="EMBL" id="MEQ2233097.1"/>
    </source>
</evidence>
<feature type="region of interest" description="Disordered" evidence="1">
    <location>
        <begin position="41"/>
        <end position="73"/>
    </location>
</feature>
<dbReference type="SUPFAM" id="SSF81995">
    <property type="entry name" value="beta-sandwich domain of Sec23/24"/>
    <property type="match status" value="1"/>
</dbReference>